<dbReference type="InterPro" id="IPR017927">
    <property type="entry name" value="FAD-bd_FR_type"/>
</dbReference>
<dbReference type="InterPro" id="IPR001433">
    <property type="entry name" value="OxRdtase_FAD/NAD-bd"/>
</dbReference>
<dbReference type="CDD" id="cd00322">
    <property type="entry name" value="FNR_like"/>
    <property type="match status" value="1"/>
</dbReference>
<dbReference type="Gramene" id="OGLUM02G14770.2">
    <property type="protein sequence ID" value="OGLUM02G14770.2"/>
    <property type="gene ID" value="OGLUM02G14770"/>
</dbReference>
<dbReference type="eggNOG" id="ENOG502QQ7C">
    <property type="taxonomic scope" value="Eukaryota"/>
</dbReference>
<sequence length="359" mass="38440">MAAVANTVTTLPLLPSPHAFAVPAMGSLPFLRRRMRSRRLAAVQQDAAVWTPAPVSSFGPATADGSLVHFSVDLSDATDLAASYTTPGQYLLIRVPGEDELKPAFMAIASPPGGAAFEFLVKTVPGTTAEKLCGLRDGDVLELGAIMGNGFPISRINPPDEAQTVLLFATGTGISPVRSLIEFGFAADQRADVRLYYGARNLQTMAYQDRFTNWESTGLKIIPVLSRADDSWKGERGYVQDAFLKAQNIANHFSTGAVLCGQKQICGRLKPPWCFNTMASTAMSISLSMSLFGSTHNTGQPALGYQYMGASGAKLQISLRFAPCTVRIFDCTDEFIGLCCLVLLDGSLVRVISLSSIVN</sequence>
<dbReference type="SUPFAM" id="SSF52343">
    <property type="entry name" value="Ferredoxin reductase-like, C-terminal NADP-linked domain"/>
    <property type="match status" value="1"/>
</dbReference>
<dbReference type="Gene3D" id="3.40.50.80">
    <property type="entry name" value="Nucleotide-binding domain of ferredoxin-NADP reductase (FNR) module"/>
    <property type="match status" value="1"/>
</dbReference>
<dbReference type="STRING" id="40148.A0A0D9YRH1"/>
<dbReference type="PRINTS" id="PR00410">
    <property type="entry name" value="PHEHYDRXLASE"/>
</dbReference>
<evidence type="ECO:0000313" key="2">
    <source>
        <dbReference type="EnsemblPlants" id="OGLUM02G14770.2"/>
    </source>
</evidence>
<dbReference type="GO" id="GO:0016491">
    <property type="term" value="F:oxidoreductase activity"/>
    <property type="evidence" value="ECO:0007669"/>
    <property type="project" value="InterPro"/>
</dbReference>
<dbReference type="AlphaFoldDB" id="A0A0D9YRH1"/>
<name>A0A0D9YRH1_9ORYZ</name>
<dbReference type="Proteomes" id="UP000026961">
    <property type="component" value="Chromosome 2"/>
</dbReference>
<keyword evidence="3" id="KW-1185">Reference proteome</keyword>
<reference evidence="2" key="1">
    <citation type="submission" date="2015-04" db="UniProtKB">
        <authorList>
            <consortium name="EnsemblPlants"/>
        </authorList>
    </citation>
    <scope>IDENTIFICATION</scope>
</reference>
<dbReference type="EnsemblPlants" id="OGLUM02G14770.2">
    <property type="protein sequence ID" value="OGLUM02G14770.2"/>
    <property type="gene ID" value="OGLUM02G14770"/>
</dbReference>
<dbReference type="InterPro" id="IPR039261">
    <property type="entry name" value="FNR_nucleotide-bd"/>
</dbReference>
<dbReference type="PANTHER" id="PTHR47215">
    <property type="match status" value="1"/>
</dbReference>
<feature type="domain" description="FAD-binding FR-type" evidence="1">
    <location>
        <begin position="48"/>
        <end position="153"/>
    </location>
</feature>
<evidence type="ECO:0000313" key="3">
    <source>
        <dbReference type="Proteomes" id="UP000026961"/>
    </source>
</evidence>
<dbReference type="PANTHER" id="PTHR47215:SF1">
    <property type="entry name" value="F9L1.8 PROTEIN"/>
    <property type="match status" value="1"/>
</dbReference>
<organism evidence="2">
    <name type="scientific">Oryza glumipatula</name>
    <dbReference type="NCBI Taxonomy" id="40148"/>
    <lineage>
        <taxon>Eukaryota</taxon>
        <taxon>Viridiplantae</taxon>
        <taxon>Streptophyta</taxon>
        <taxon>Embryophyta</taxon>
        <taxon>Tracheophyta</taxon>
        <taxon>Spermatophyta</taxon>
        <taxon>Magnoliopsida</taxon>
        <taxon>Liliopsida</taxon>
        <taxon>Poales</taxon>
        <taxon>Poaceae</taxon>
        <taxon>BOP clade</taxon>
        <taxon>Oryzoideae</taxon>
        <taxon>Oryzeae</taxon>
        <taxon>Oryzinae</taxon>
        <taxon>Oryza</taxon>
    </lineage>
</organism>
<dbReference type="Pfam" id="PF00175">
    <property type="entry name" value="NAD_binding_1"/>
    <property type="match status" value="1"/>
</dbReference>
<accession>A0A0D9YRH1</accession>
<reference evidence="2" key="2">
    <citation type="submission" date="2018-05" db="EMBL/GenBank/DDBJ databases">
        <title>OgluRS3 (Oryza glumaepatula Reference Sequence Version 3).</title>
        <authorList>
            <person name="Zhang J."/>
            <person name="Kudrna D."/>
            <person name="Lee S."/>
            <person name="Talag J."/>
            <person name="Welchert J."/>
            <person name="Wing R.A."/>
        </authorList>
    </citation>
    <scope>NUCLEOTIDE SEQUENCE [LARGE SCALE GENOMIC DNA]</scope>
</reference>
<dbReference type="SUPFAM" id="SSF63380">
    <property type="entry name" value="Riboflavin synthase domain-like"/>
    <property type="match status" value="1"/>
</dbReference>
<protein>
    <recommendedName>
        <fullName evidence="1">FAD-binding FR-type domain-containing protein</fullName>
    </recommendedName>
</protein>
<dbReference type="InterPro" id="IPR017938">
    <property type="entry name" value="Riboflavin_synthase-like_b-brl"/>
</dbReference>
<evidence type="ECO:0000259" key="1">
    <source>
        <dbReference type="PROSITE" id="PS51384"/>
    </source>
</evidence>
<dbReference type="PROSITE" id="PS51384">
    <property type="entry name" value="FAD_FR"/>
    <property type="match status" value="1"/>
</dbReference>
<proteinExistence type="predicted"/>
<dbReference type="Gene3D" id="2.40.30.10">
    <property type="entry name" value="Translation factors"/>
    <property type="match status" value="1"/>
</dbReference>